<gene>
    <name evidence="2" type="ORF">TCIL3000_4_1140</name>
</gene>
<dbReference type="EMBL" id="HE575317">
    <property type="protein sequence ID" value="CCC90030.1"/>
    <property type="molecule type" value="Genomic_DNA"/>
</dbReference>
<reference evidence="2" key="1">
    <citation type="journal article" date="2012" name="Proc. Natl. Acad. Sci. U.S.A.">
        <title>Antigenic diversity is generated by distinct evolutionary mechanisms in African trypanosome species.</title>
        <authorList>
            <person name="Jackson A.P."/>
            <person name="Berry A."/>
            <person name="Aslett M."/>
            <person name="Allison H.C."/>
            <person name="Burton P."/>
            <person name="Vavrova-Anderson J."/>
            <person name="Brown R."/>
            <person name="Browne H."/>
            <person name="Corton N."/>
            <person name="Hauser H."/>
            <person name="Gamble J."/>
            <person name="Gilderthorp R."/>
            <person name="Marcello L."/>
            <person name="McQuillan J."/>
            <person name="Otto T.D."/>
            <person name="Quail M.A."/>
            <person name="Sanders M.J."/>
            <person name="van Tonder A."/>
            <person name="Ginger M.L."/>
            <person name="Field M.C."/>
            <person name="Barry J.D."/>
            <person name="Hertz-Fowler C."/>
            <person name="Berriman M."/>
        </authorList>
    </citation>
    <scope>NUCLEOTIDE SEQUENCE</scope>
    <source>
        <strain evidence="2">IL3000</strain>
    </source>
</reference>
<keyword evidence="1" id="KW-0472">Membrane</keyword>
<sequence length="100" mass="11673">MRMGAHFVFVITAIIIIVIVIIIITEQRNKLLKHTKQWYDILRYVVTLQLPVYSTREITAIAPPVIPHFPNPSGDGRNICKIITTTTKHKRNKKKKREQR</sequence>
<keyword evidence="1" id="KW-0812">Transmembrane</keyword>
<accession>G0UKX5</accession>
<name>G0UKX5_TRYCI</name>
<feature type="transmembrane region" description="Helical" evidence="1">
    <location>
        <begin position="6"/>
        <end position="24"/>
    </location>
</feature>
<proteinExistence type="predicted"/>
<protein>
    <submittedName>
        <fullName evidence="2">Uncharacterized protein</fullName>
    </submittedName>
</protein>
<dbReference type="AlphaFoldDB" id="G0UKX5"/>
<evidence type="ECO:0000313" key="2">
    <source>
        <dbReference type="EMBL" id="CCC90030.1"/>
    </source>
</evidence>
<keyword evidence="1" id="KW-1133">Transmembrane helix</keyword>
<evidence type="ECO:0000256" key="1">
    <source>
        <dbReference type="SAM" id="Phobius"/>
    </source>
</evidence>
<organism evidence="2">
    <name type="scientific">Trypanosoma congolense (strain IL3000)</name>
    <dbReference type="NCBI Taxonomy" id="1068625"/>
    <lineage>
        <taxon>Eukaryota</taxon>
        <taxon>Discoba</taxon>
        <taxon>Euglenozoa</taxon>
        <taxon>Kinetoplastea</taxon>
        <taxon>Metakinetoplastina</taxon>
        <taxon>Trypanosomatida</taxon>
        <taxon>Trypanosomatidae</taxon>
        <taxon>Trypanosoma</taxon>
        <taxon>Nannomonas</taxon>
    </lineage>
</organism>